<dbReference type="PANTHER" id="PTHR11501">
    <property type="entry name" value="MICROTUBULE-ASSOCIATED PROTEIN"/>
    <property type="match status" value="1"/>
</dbReference>
<evidence type="ECO:0000256" key="6">
    <source>
        <dbReference type="ARBA" id="ARBA00023212"/>
    </source>
</evidence>
<keyword evidence="5" id="KW-0677">Repeat</keyword>
<evidence type="ECO:0000256" key="2">
    <source>
        <dbReference type="ARBA" id="ARBA00022490"/>
    </source>
</evidence>
<evidence type="ECO:0000313" key="9">
    <source>
        <dbReference type="Ensembl" id="ENSOMEP00000014507.1"/>
    </source>
</evidence>
<dbReference type="Pfam" id="PF00418">
    <property type="entry name" value="Tubulin-binding"/>
    <property type="match status" value="3"/>
</dbReference>
<feature type="compositionally biased region" description="Low complexity" evidence="8">
    <location>
        <begin position="153"/>
        <end position="170"/>
    </location>
</feature>
<feature type="compositionally biased region" description="Polar residues" evidence="8">
    <location>
        <begin position="330"/>
        <end position="350"/>
    </location>
</feature>
<feature type="compositionally biased region" description="Low complexity" evidence="8">
    <location>
        <begin position="275"/>
        <end position="288"/>
    </location>
</feature>
<proteinExistence type="predicted"/>
<feature type="compositionally biased region" description="Low complexity" evidence="8">
    <location>
        <begin position="23"/>
        <end position="37"/>
    </location>
</feature>
<dbReference type="RefSeq" id="XP_024129112.1">
    <property type="nucleotide sequence ID" value="XM_024273344.2"/>
</dbReference>
<accession>A0A3B3CBQ4</accession>
<keyword evidence="10" id="KW-1185">Reference proteome</keyword>
<feature type="region of interest" description="Disordered" evidence="8">
    <location>
        <begin position="1"/>
        <end position="65"/>
    </location>
</feature>
<dbReference type="GO" id="GO:0005874">
    <property type="term" value="C:microtubule"/>
    <property type="evidence" value="ECO:0007669"/>
    <property type="project" value="UniProtKB-KW"/>
</dbReference>
<feature type="compositionally biased region" description="Basic and acidic residues" evidence="8">
    <location>
        <begin position="916"/>
        <end position="925"/>
    </location>
</feature>
<dbReference type="GeneTree" id="ENSGT00940000159742"/>
<evidence type="ECO:0000256" key="8">
    <source>
        <dbReference type="SAM" id="MobiDB-lite"/>
    </source>
</evidence>
<dbReference type="Proteomes" id="UP000261560">
    <property type="component" value="Unplaced"/>
</dbReference>
<feature type="region of interest" description="Disordered" evidence="8">
    <location>
        <begin position="503"/>
        <end position="821"/>
    </location>
</feature>
<keyword evidence="4 7" id="KW-0493">Microtubule</keyword>
<evidence type="ECO:0000256" key="3">
    <source>
        <dbReference type="ARBA" id="ARBA00022553"/>
    </source>
</evidence>
<dbReference type="PROSITE" id="PS51491">
    <property type="entry name" value="TAU_MAP_2"/>
    <property type="match status" value="3"/>
</dbReference>
<dbReference type="PANTHER" id="PTHR11501:SF16">
    <property type="entry name" value="MICROTUBULE-ASSOCIATED PROTEIN 4"/>
    <property type="match status" value="1"/>
</dbReference>
<feature type="region of interest" description="Disordered" evidence="8">
    <location>
        <begin position="460"/>
        <end position="482"/>
    </location>
</feature>
<dbReference type="GO" id="GO:0008017">
    <property type="term" value="F:microtubule binding"/>
    <property type="evidence" value="ECO:0007669"/>
    <property type="project" value="InterPro"/>
</dbReference>
<feature type="region of interest" description="Disordered" evidence="8">
    <location>
        <begin position="866"/>
        <end position="982"/>
    </location>
</feature>
<feature type="region of interest" description="Disordered" evidence="8">
    <location>
        <begin position="318"/>
        <end position="353"/>
    </location>
</feature>
<keyword evidence="3" id="KW-0597">Phosphoprotein</keyword>
<feature type="region of interest" description="Disordered" evidence="8">
    <location>
        <begin position="275"/>
        <end position="294"/>
    </location>
</feature>
<feature type="compositionally biased region" description="Basic and acidic residues" evidence="8">
    <location>
        <begin position="700"/>
        <end position="713"/>
    </location>
</feature>
<evidence type="ECO:0000313" key="10">
    <source>
        <dbReference type="Proteomes" id="UP000261560"/>
    </source>
</evidence>
<keyword evidence="6 7" id="KW-0206">Cytoskeleton</keyword>
<name>A0A3B3CBQ4_ORYME</name>
<feature type="compositionally biased region" description="Polar residues" evidence="8">
    <location>
        <begin position="804"/>
        <end position="818"/>
    </location>
</feature>
<dbReference type="AlphaFoldDB" id="A0A3B3CBQ4"/>
<feature type="compositionally biased region" description="Pro residues" evidence="8">
    <location>
        <begin position="765"/>
        <end position="777"/>
    </location>
</feature>
<feature type="compositionally biased region" description="Basic and acidic residues" evidence="8">
    <location>
        <begin position="506"/>
        <end position="598"/>
    </location>
</feature>
<organism evidence="9 10">
    <name type="scientific">Oryzias melastigma</name>
    <name type="common">Marine medaka</name>
    <dbReference type="NCBI Taxonomy" id="30732"/>
    <lineage>
        <taxon>Eukaryota</taxon>
        <taxon>Metazoa</taxon>
        <taxon>Chordata</taxon>
        <taxon>Craniata</taxon>
        <taxon>Vertebrata</taxon>
        <taxon>Euteleostomi</taxon>
        <taxon>Actinopterygii</taxon>
        <taxon>Neopterygii</taxon>
        <taxon>Teleostei</taxon>
        <taxon>Neoteleostei</taxon>
        <taxon>Acanthomorphata</taxon>
        <taxon>Ovalentaria</taxon>
        <taxon>Atherinomorphae</taxon>
        <taxon>Beloniformes</taxon>
        <taxon>Adrianichthyidae</taxon>
        <taxon>Oryziinae</taxon>
        <taxon>Oryzias</taxon>
    </lineage>
</organism>
<feature type="compositionally biased region" description="Low complexity" evidence="8">
    <location>
        <begin position="48"/>
        <end position="62"/>
    </location>
</feature>
<dbReference type="GO" id="GO:0031175">
    <property type="term" value="P:neuron projection development"/>
    <property type="evidence" value="ECO:0007669"/>
    <property type="project" value="TreeGrafter"/>
</dbReference>
<dbReference type="InterPro" id="IPR001084">
    <property type="entry name" value="MAP_tubulin-bd_rpt"/>
</dbReference>
<protein>
    <recommendedName>
        <fullName evidence="7">Microtubule-associated protein</fullName>
    </recommendedName>
</protein>
<feature type="compositionally biased region" description="Basic and acidic residues" evidence="8">
    <location>
        <begin position="127"/>
        <end position="142"/>
    </location>
</feature>
<feature type="compositionally biased region" description="Low complexity" evidence="8">
    <location>
        <begin position="637"/>
        <end position="654"/>
    </location>
</feature>
<feature type="region of interest" description="Disordered" evidence="8">
    <location>
        <begin position="190"/>
        <end position="255"/>
    </location>
</feature>
<feature type="compositionally biased region" description="Low complexity" evidence="8">
    <location>
        <begin position="717"/>
        <end position="735"/>
    </location>
</feature>
<feature type="compositionally biased region" description="Polar residues" evidence="8">
    <location>
        <begin position="207"/>
        <end position="216"/>
    </location>
</feature>
<feature type="compositionally biased region" description="Basic and acidic residues" evidence="8">
    <location>
        <begin position="967"/>
        <end position="982"/>
    </location>
</feature>
<dbReference type="GO" id="GO:0000226">
    <property type="term" value="P:microtubule cytoskeleton organization"/>
    <property type="evidence" value="ECO:0007669"/>
    <property type="project" value="TreeGrafter"/>
</dbReference>
<dbReference type="Ensembl" id="ENSOMET00000022426.1">
    <property type="protein sequence ID" value="ENSOMEP00000014507.1"/>
    <property type="gene ID" value="ENSOMEG00000016187.1"/>
</dbReference>
<feature type="region of interest" description="Disordered" evidence="8">
    <location>
        <begin position="127"/>
        <end position="170"/>
    </location>
</feature>
<evidence type="ECO:0000256" key="5">
    <source>
        <dbReference type="ARBA" id="ARBA00022737"/>
    </source>
</evidence>
<dbReference type="InterPro" id="IPR027324">
    <property type="entry name" value="MAP2/MAP4/Tau"/>
</dbReference>
<feature type="compositionally biased region" description="Polar residues" evidence="8">
    <location>
        <begin position="675"/>
        <end position="699"/>
    </location>
</feature>
<evidence type="ECO:0000256" key="1">
    <source>
        <dbReference type="ARBA" id="ARBA00004245"/>
    </source>
</evidence>
<reference evidence="9" key="2">
    <citation type="submission" date="2025-09" db="UniProtKB">
        <authorList>
            <consortium name="Ensembl"/>
        </authorList>
    </citation>
    <scope>IDENTIFICATION</scope>
</reference>
<keyword evidence="2 7" id="KW-0963">Cytoplasm</keyword>
<evidence type="ECO:0000256" key="4">
    <source>
        <dbReference type="ARBA" id="ARBA00022701"/>
    </source>
</evidence>
<dbReference type="PROSITE" id="PS00229">
    <property type="entry name" value="TAU_MAP_1"/>
    <property type="match status" value="1"/>
</dbReference>
<evidence type="ECO:0000256" key="7">
    <source>
        <dbReference type="RuleBase" id="RU000686"/>
    </source>
</evidence>
<dbReference type="GO" id="GO:0043005">
    <property type="term" value="C:neuron projection"/>
    <property type="evidence" value="ECO:0007669"/>
    <property type="project" value="TreeGrafter"/>
</dbReference>
<dbReference type="GeneID" id="112147168"/>
<sequence length="982" mass="102571">MSFLSGSAWQQPGIISGSGGYGQPSSGHQQQQHKPPSALSGASIPPVLSTSSSKLTSSPASAQNSDWHCQGQMVTVGAAAAASLPGSRITLMEDEAKLGRARTEGTSGMMAGEPAGQTFGMSALKMEDERSRGLKPKEDGHRVAGALGSAGQSPSSPISSHSSPSSALPSPFYSPGKLFTNSSLDLKPAGCPSFGQSNLEQKKADNGSDTPESALQGQGFLKPVLGHGEASRNATSATRNKEHEEKITSRNLAGNLTETLTNQILKPSFGKQGVEATPAAASEPTSSTGSLAGPCFSSAGRAPVTSFVDGVEGSRNLSHKEKGGAGLCTVPSNATKETGFPSSNSSQDFNPSPDWRVGSTVMLNRDIKTVGSGELPQRTAVRRAMSDCSHLSVPMVLTETYPISMGVSQDLAPNAPAFAPMGSACPPRAPYPHIAVRRSLTVTDGTEAAAAMSTMLSSPLMTPQVLPSSPPPKRHHGSCDTNVLLPVPAPVGSANCIQDNTIKPTVKSDNKDKQEKMDVSNKTAKIDNFDKKEEQQKKDTSNDKNQKSDQILKSEDKLEKNDKVSEKAEKVDKPEKTNKDEKKEDEKKPAEKKDEKAGKVPAKSPTGNGGKTPQSLDIKNKPDAGSAKRPSPTTTNKKSPGAKPTTPTAAKQPPGSNKAAKTPENGAPEKRPSVPKTTPTTRTAANKNGSTATSKNAANKNDKTESRTGEAKKPKTTARPRPASTAAPATPAASTNGEANATHRRRVITKPPVPKQTPLEKKPAAPHPPRTPRPINAPTPDLKNVRSKIGSIDNIKYQPGGGKVSSTPNNKTSDSSTPAAKARVQIVHKKLDFSHVTSRCGSKDNIKHVPGGGNVQILNKKVDVSKVTSKCGSKDNIKHKPGGGDVKIESHKQNIKAKSKIGSLDNVEPGNGQTNGHKEKTEEKTSPPASGAPATGPAGVTKATPPGGVAKENGTKEPTPSPFGGEGLRETHSLDKRITETK</sequence>
<dbReference type="CTD" id="100537884"/>
<comment type="subcellular location">
    <subcellularLocation>
        <location evidence="1 7">Cytoplasm</location>
        <location evidence="1 7">Cytoskeleton</location>
    </subcellularLocation>
</comment>
<reference evidence="9" key="1">
    <citation type="submission" date="2025-08" db="UniProtKB">
        <authorList>
            <consortium name="Ensembl"/>
        </authorList>
    </citation>
    <scope>IDENTIFICATION</scope>
</reference>
<feature type="compositionally biased region" description="Basic and acidic residues" evidence="8">
    <location>
        <begin position="239"/>
        <end position="248"/>
    </location>
</feature>
<feature type="compositionally biased region" description="Low complexity" evidence="8">
    <location>
        <begin position="926"/>
        <end position="948"/>
    </location>
</feature>